<dbReference type="InterPro" id="IPR052586">
    <property type="entry name" value="ASCC2"/>
</dbReference>
<comment type="caution">
    <text evidence="2">The sequence shown here is derived from an EMBL/GenBank/DDBJ whole genome shotgun (WGS) entry which is preliminary data.</text>
</comment>
<evidence type="ECO:0000313" key="3">
    <source>
        <dbReference type="Proteomes" id="UP000639338"/>
    </source>
</evidence>
<dbReference type="CDD" id="cd14364">
    <property type="entry name" value="CUE_ASCC2"/>
    <property type="match status" value="1"/>
</dbReference>
<organism evidence="2 3">
    <name type="scientific">Aphidius gifuensis</name>
    <name type="common">Parasitoid wasp</name>
    <dbReference type="NCBI Taxonomy" id="684658"/>
    <lineage>
        <taxon>Eukaryota</taxon>
        <taxon>Metazoa</taxon>
        <taxon>Ecdysozoa</taxon>
        <taxon>Arthropoda</taxon>
        <taxon>Hexapoda</taxon>
        <taxon>Insecta</taxon>
        <taxon>Pterygota</taxon>
        <taxon>Neoptera</taxon>
        <taxon>Endopterygota</taxon>
        <taxon>Hymenoptera</taxon>
        <taxon>Apocrita</taxon>
        <taxon>Ichneumonoidea</taxon>
        <taxon>Braconidae</taxon>
        <taxon>Aphidiinae</taxon>
        <taxon>Aphidius</taxon>
    </lineage>
</organism>
<dbReference type="SUPFAM" id="SSF46934">
    <property type="entry name" value="UBA-like"/>
    <property type="match status" value="1"/>
</dbReference>
<dbReference type="InterPro" id="IPR009060">
    <property type="entry name" value="UBA-like_sf"/>
</dbReference>
<dbReference type="PROSITE" id="PS51140">
    <property type="entry name" value="CUE"/>
    <property type="match status" value="1"/>
</dbReference>
<dbReference type="GO" id="GO:0006355">
    <property type="term" value="P:regulation of DNA-templated transcription"/>
    <property type="evidence" value="ECO:0007669"/>
    <property type="project" value="TreeGrafter"/>
</dbReference>
<evidence type="ECO:0000259" key="1">
    <source>
        <dbReference type="PROSITE" id="PS51140"/>
    </source>
</evidence>
<dbReference type="InterPro" id="IPR003892">
    <property type="entry name" value="CUE"/>
</dbReference>
<dbReference type="PANTHER" id="PTHR21494:SF0">
    <property type="entry name" value="ACTIVATING SIGNAL COINTEGRATOR 1 COMPLEX SUBUNIT 2"/>
    <property type="match status" value="1"/>
</dbReference>
<dbReference type="Gene3D" id="1.10.8.10">
    <property type="entry name" value="DNA helicase RuvA subunit, C-terminal domain"/>
    <property type="match status" value="1"/>
</dbReference>
<evidence type="ECO:0000313" key="2">
    <source>
        <dbReference type="EMBL" id="KAF7993237.1"/>
    </source>
</evidence>
<dbReference type="OrthoDB" id="5577209at2759"/>
<gene>
    <name evidence="2" type="ORF">HCN44_006297</name>
</gene>
<protein>
    <recommendedName>
        <fullName evidence="1">CUE domain-containing protein</fullName>
    </recommendedName>
</protein>
<sequence length="584" mass="68097">MTKMVHSCDMDYFKNPMKLPIDKLDLVIEVNGETQKVPALSKFWTEKKQFLYYHVPNIYSKDGKEIVGAKDYWLETINYMIKDLEWLLCLSFHRFWSNIIYNKSIINILVLFLQDCPTFYTLDKFPNDKKMRESLEQLRRNVLIIFARIVTNKESSDAFFTLSTHGEIIYKEFLITAPIMLDLCQLYGRENQKIVEKILQSAIKAHPGYENDLREAVEFIVTFITTAEQNFEQSEILNSTTMEEYEHIVIELLDMSTNAEIFLTVYPHAAEFFSNHIFLTRIVSLYDNMISELYKKLHDIGYNEENLIKYTELKHYLDVTRIELLKIFRVASYKDIAWILEQPDPKKVDDATDRIGQFLDYLITGLSEKNFTRDYQQFYSILDDLDLVGQITDQIDPVKKELLINLVTMADNEKLMNIPDQIPEDVGTCSNGYEGFSSFPEASSGTTTNGKTEEELVELISSVKQILDNLGEGFIERCLKYYNYDQDAMINAYCEDALPAELRELDKTLPYIPADPMEKSAAVDQTLGFERLDEVYQKYGLIDDDYDDEYDDTYDSQNNGVRVLDDAEEMDRPFTTPRVLNYII</sequence>
<proteinExistence type="predicted"/>
<feature type="domain" description="CUE" evidence="1">
    <location>
        <begin position="455"/>
        <end position="498"/>
    </location>
</feature>
<dbReference type="EMBL" id="JACMRX010000003">
    <property type="protein sequence ID" value="KAF7993237.1"/>
    <property type="molecule type" value="Genomic_DNA"/>
</dbReference>
<accession>A0A834XVD5</accession>
<dbReference type="InterPro" id="IPR041800">
    <property type="entry name" value="ASCC2_CUE"/>
</dbReference>
<dbReference type="Proteomes" id="UP000639338">
    <property type="component" value="Unassembled WGS sequence"/>
</dbReference>
<name>A0A834XVD5_APHGI</name>
<dbReference type="AlphaFoldDB" id="A0A834XVD5"/>
<dbReference type="PANTHER" id="PTHR21494">
    <property type="entry name" value="ACTIVATING SIGNAL COINTEGRATOR 1 COMPLEX SUBUNIT 2 ASC-1 COMPLEX SUBUNIT P100"/>
    <property type="match status" value="1"/>
</dbReference>
<keyword evidence="3" id="KW-1185">Reference proteome</keyword>
<reference evidence="2 3" key="1">
    <citation type="submission" date="2020-08" db="EMBL/GenBank/DDBJ databases">
        <title>Aphidius gifuensis genome sequencing and assembly.</title>
        <authorList>
            <person name="Du Z."/>
        </authorList>
    </citation>
    <scope>NUCLEOTIDE SEQUENCE [LARGE SCALE GENOMIC DNA]</scope>
    <source>
        <strain evidence="2">YNYX2018</strain>
        <tissue evidence="2">Adults</tissue>
    </source>
</reference>
<dbReference type="GO" id="GO:0043130">
    <property type="term" value="F:ubiquitin binding"/>
    <property type="evidence" value="ECO:0007669"/>
    <property type="project" value="InterPro"/>
</dbReference>